<evidence type="ECO:0000313" key="1">
    <source>
        <dbReference type="EMBL" id="SCB98004.1"/>
    </source>
</evidence>
<gene>
    <name evidence="1" type="ORF">GA0116948_102282</name>
</gene>
<name>A0A1C4ATW7_9BACT</name>
<accession>A0A1C4ATW7</accession>
<evidence type="ECO:0000313" key="2">
    <source>
        <dbReference type="Proteomes" id="UP000242818"/>
    </source>
</evidence>
<dbReference type="Proteomes" id="UP000242818">
    <property type="component" value="Unassembled WGS sequence"/>
</dbReference>
<dbReference type="AlphaFoldDB" id="A0A1C4ATW7"/>
<dbReference type="EMBL" id="FMAR01000002">
    <property type="protein sequence ID" value="SCB98004.1"/>
    <property type="molecule type" value="Genomic_DNA"/>
</dbReference>
<sequence length="46" mass="5379">MDLMSYRFSKITSRAIPAILDQTGLYKGAKWTNSNYNHYKNILKLL</sequence>
<organism evidence="1 2">
    <name type="scientific">Chitinophaga costaii</name>
    <dbReference type="NCBI Taxonomy" id="1335309"/>
    <lineage>
        <taxon>Bacteria</taxon>
        <taxon>Pseudomonadati</taxon>
        <taxon>Bacteroidota</taxon>
        <taxon>Chitinophagia</taxon>
        <taxon>Chitinophagales</taxon>
        <taxon>Chitinophagaceae</taxon>
        <taxon>Chitinophaga</taxon>
    </lineage>
</organism>
<protein>
    <submittedName>
        <fullName evidence="1">Uncharacterized protein</fullName>
    </submittedName>
</protein>
<reference evidence="1 2" key="1">
    <citation type="submission" date="2016-08" db="EMBL/GenBank/DDBJ databases">
        <authorList>
            <person name="Seilhamer J.J."/>
        </authorList>
    </citation>
    <scope>NUCLEOTIDE SEQUENCE [LARGE SCALE GENOMIC DNA]</scope>
    <source>
        <strain evidence="1 2">A37T2</strain>
    </source>
</reference>
<proteinExistence type="predicted"/>
<keyword evidence="2" id="KW-1185">Reference proteome</keyword>